<evidence type="ECO:0000313" key="1">
    <source>
        <dbReference type="EMBL" id="CDW47167.1"/>
    </source>
</evidence>
<proteinExistence type="predicted"/>
<name>A0A0K2VAG1_LEPSM</name>
<accession>A0A0K2VAG1</accession>
<dbReference type="AlphaFoldDB" id="A0A0K2VAG1"/>
<reference evidence="1" key="1">
    <citation type="submission" date="2014-05" db="EMBL/GenBank/DDBJ databases">
        <authorList>
            <person name="Chronopoulou M."/>
        </authorList>
    </citation>
    <scope>NUCLEOTIDE SEQUENCE</scope>
    <source>
        <tissue evidence="1">Whole organism</tissue>
    </source>
</reference>
<sequence length="29" mass="3258">MSLLCLFLQCRNSTDVINNSSIESVQTKL</sequence>
<dbReference type="EMBL" id="HACA01029806">
    <property type="protein sequence ID" value="CDW47167.1"/>
    <property type="molecule type" value="Transcribed_RNA"/>
</dbReference>
<protein>
    <submittedName>
        <fullName evidence="1">Uncharacterized protein</fullName>
    </submittedName>
</protein>
<organism evidence="1">
    <name type="scientific">Lepeophtheirus salmonis</name>
    <name type="common">Salmon louse</name>
    <name type="synonym">Caligus salmonis</name>
    <dbReference type="NCBI Taxonomy" id="72036"/>
    <lineage>
        <taxon>Eukaryota</taxon>
        <taxon>Metazoa</taxon>
        <taxon>Ecdysozoa</taxon>
        <taxon>Arthropoda</taxon>
        <taxon>Crustacea</taxon>
        <taxon>Multicrustacea</taxon>
        <taxon>Hexanauplia</taxon>
        <taxon>Copepoda</taxon>
        <taxon>Siphonostomatoida</taxon>
        <taxon>Caligidae</taxon>
        <taxon>Lepeophtheirus</taxon>
    </lineage>
</organism>